<dbReference type="EMBL" id="LOWA01000008">
    <property type="protein sequence ID" value="KVE30058.1"/>
    <property type="molecule type" value="Genomic_DNA"/>
</dbReference>
<dbReference type="GO" id="GO:0005886">
    <property type="term" value="C:plasma membrane"/>
    <property type="evidence" value="ECO:0007669"/>
    <property type="project" value="TreeGrafter"/>
</dbReference>
<gene>
    <name evidence="2" type="ORF">WS67_04145</name>
</gene>
<reference evidence="2 3" key="1">
    <citation type="submission" date="2015-11" db="EMBL/GenBank/DDBJ databases">
        <title>Expanding the genomic diversity of Burkholderia species for the development of highly accurate diagnostics.</title>
        <authorList>
            <person name="Sahl J."/>
            <person name="Keim P."/>
            <person name="Wagner D."/>
        </authorList>
    </citation>
    <scope>NUCLEOTIDE SEQUENCE [LARGE SCALE GENOMIC DNA]</scope>
    <source>
        <strain evidence="2 3">TSV85</strain>
    </source>
</reference>
<evidence type="ECO:0008006" key="4">
    <source>
        <dbReference type="Google" id="ProtNLM"/>
    </source>
</evidence>
<sequence>MQTLDTAILPILIALLAGYVSGRIIGQTVRTVLVRLITPLVWLLLLSIGHEFGHVLSQASEVGYVVALALMFAALTTFIPWLLIVLVHRPETMRDGSAGQRHGPVRAILKPLKECAIALLMVGIGVTISVVTMPAWLLKLPLPSTNQLLYALIWLVGVDLISIDVNRQVLSLRTLAVPILVILGSWAGGAIASTLGGTPFGVALALSSGFGWFTLSGVLVAKYLGSTYGTVALLTDLFRELFAIVLLYSAGARFAHPCIGASGATALDSTLPIIKQTCRPIEIPVALVSGLILTLIAPFLITLFLMK</sequence>
<keyword evidence="3" id="KW-1185">Reference proteome</keyword>
<feature type="transmembrane region" description="Helical" evidence="1">
    <location>
        <begin position="286"/>
        <end position="306"/>
    </location>
</feature>
<protein>
    <recommendedName>
        <fullName evidence="4">Surface protein</fullName>
    </recommendedName>
</protein>
<evidence type="ECO:0000313" key="3">
    <source>
        <dbReference type="Proteomes" id="UP000062788"/>
    </source>
</evidence>
<proteinExistence type="predicted"/>
<dbReference type="AlphaFoldDB" id="A0A103E826"/>
<dbReference type="PANTHER" id="PTHR35804">
    <property type="entry name" value="LYSINE EXPORTER LYSO"/>
    <property type="match status" value="1"/>
</dbReference>
<keyword evidence="1" id="KW-1133">Transmembrane helix</keyword>
<feature type="transmembrane region" description="Helical" evidence="1">
    <location>
        <begin position="175"/>
        <end position="195"/>
    </location>
</feature>
<feature type="transmembrane region" description="Helical" evidence="1">
    <location>
        <begin position="6"/>
        <end position="25"/>
    </location>
</feature>
<dbReference type="RefSeq" id="WP_059512776.1">
    <property type="nucleotide sequence ID" value="NZ_CP013449.1"/>
</dbReference>
<dbReference type="PANTHER" id="PTHR35804:SF1">
    <property type="entry name" value="LYSINE EXPORTER LYSO"/>
    <property type="match status" value="1"/>
</dbReference>
<dbReference type="OrthoDB" id="5451742at2"/>
<evidence type="ECO:0000256" key="1">
    <source>
        <dbReference type="SAM" id="Phobius"/>
    </source>
</evidence>
<keyword evidence="1" id="KW-0812">Transmembrane</keyword>
<dbReference type="InterPro" id="IPR005642">
    <property type="entry name" value="LysO"/>
</dbReference>
<dbReference type="Pfam" id="PF03956">
    <property type="entry name" value="Lys_export"/>
    <property type="match status" value="1"/>
</dbReference>
<dbReference type="Proteomes" id="UP000062788">
    <property type="component" value="Unassembled WGS sequence"/>
</dbReference>
<feature type="transmembrane region" description="Helical" evidence="1">
    <location>
        <begin position="116"/>
        <end position="138"/>
    </location>
</feature>
<name>A0A103E826_9BURK</name>
<feature type="transmembrane region" description="Helical" evidence="1">
    <location>
        <begin position="32"/>
        <end position="50"/>
    </location>
</feature>
<comment type="caution">
    <text evidence="2">The sequence shown here is derived from an EMBL/GenBank/DDBJ whole genome shotgun (WGS) entry which is preliminary data.</text>
</comment>
<organism evidence="2 3">
    <name type="scientific">Burkholderia singularis</name>
    <dbReference type="NCBI Taxonomy" id="1503053"/>
    <lineage>
        <taxon>Bacteria</taxon>
        <taxon>Pseudomonadati</taxon>
        <taxon>Pseudomonadota</taxon>
        <taxon>Betaproteobacteria</taxon>
        <taxon>Burkholderiales</taxon>
        <taxon>Burkholderiaceae</taxon>
        <taxon>Burkholderia</taxon>
        <taxon>pseudomallei group</taxon>
    </lineage>
</organism>
<accession>A0A103E826</accession>
<keyword evidence="1" id="KW-0472">Membrane</keyword>
<feature type="transmembrane region" description="Helical" evidence="1">
    <location>
        <begin position="144"/>
        <end position="163"/>
    </location>
</feature>
<feature type="transmembrane region" description="Helical" evidence="1">
    <location>
        <begin position="62"/>
        <end position="87"/>
    </location>
</feature>
<evidence type="ECO:0000313" key="2">
    <source>
        <dbReference type="EMBL" id="KVE30058.1"/>
    </source>
</evidence>
<dbReference type="GO" id="GO:0015661">
    <property type="term" value="F:L-lysine efflux transmembrane transporter activity"/>
    <property type="evidence" value="ECO:0007669"/>
    <property type="project" value="InterPro"/>
</dbReference>